<dbReference type="AlphaFoldDB" id="W2J7B6"/>
<proteinExistence type="predicted"/>
<accession>W2J7B6</accession>
<protein>
    <submittedName>
        <fullName evidence="1">Uncharacterized protein</fullName>
    </submittedName>
</protein>
<dbReference type="Proteomes" id="UP000053864">
    <property type="component" value="Unassembled WGS sequence"/>
</dbReference>
<name>W2J7B6_PHYNI</name>
<reference evidence="1 2" key="1">
    <citation type="submission" date="2013-11" db="EMBL/GenBank/DDBJ databases">
        <title>The Genome Sequence of Phytophthora parasitica CJ05E6.</title>
        <authorList>
            <consortium name="The Broad Institute Genomics Platform"/>
            <person name="Russ C."/>
            <person name="Tyler B."/>
            <person name="Panabieres F."/>
            <person name="Shan W."/>
            <person name="Tripathy S."/>
            <person name="Grunwald N."/>
            <person name="Machado M."/>
            <person name="Johnson C.S."/>
            <person name="Arredondo F."/>
            <person name="Hong C."/>
            <person name="Coffey M."/>
            <person name="Young S.K."/>
            <person name="Zeng Q."/>
            <person name="Gargeya S."/>
            <person name="Fitzgerald M."/>
            <person name="Abouelleil A."/>
            <person name="Alvarado L."/>
            <person name="Chapman S.B."/>
            <person name="Gainer-Dewar J."/>
            <person name="Goldberg J."/>
            <person name="Griggs A."/>
            <person name="Gujja S."/>
            <person name="Hansen M."/>
            <person name="Howarth C."/>
            <person name="Imamovic A."/>
            <person name="Ireland A."/>
            <person name="Larimer J."/>
            <person name="McCowan C."/>
            <person name="Murphy C."/>
            <person name="Pearson M."/>
            <person name="Poon T.W."/>
            <person name="Priest M."/>
            <person name="Roberts A."/>
            <person name="Saif S."/>
            <person name="Shea T."/>
            <person name="Sykes S."/>
            <person name="Wortman J."/>
            <person name="Nusbaum C."/>
            <person name="Birren B."/>
        </authorList>
    </citation>
    <scope>NUCLEOTIDE SEQUENCE [LARGE SCALE GENOMIC DNA]</scope>
    <source>
        <strain evidence="1 2">CJ05E6</strain>
    </source>
</reference>
<gene>
    <name evidence="1" type="ORF">L916_07459</name>
</gene>
<dbReference type="EMBL" id="KI672602">
    <property type="protein sequence ID" value="ETL41607.1"/>
    <property type="molecule type" value="Genomic_DNA"/>
</dbReference>
<feature type="non-terminal residue" evidence="1">
    <location>
        <position position="1"/>
    </location>
</feature>
<evidence type="ECO:0000313" key="2">
    <source>
        <dbReference type="Proteomes" id="UP000053864"/>
    </source>
</evidence>
<sequence>LNKKELFGPSFTPGDEEIHVLVELPEAQQSAATLALLMPPVDQGWTARWLSEFRMSQIALHNLSLWESWQNSSNMSYQ</sequence>
<evidence type="ECO:0000313" key="1">
    <source>
        <dbReference type="EMBL" id="ETL41607.1"/>
    </source>
</evidence>
<organism evidence="1 2">
    <name type="scientific">Phytophthora nicotianae</name>
    <name type="common">Potato buckeye rot agent</name>
    <name type="synonym">Phytophthora parasitica</name>
    <dbReference type="NCBI Taxonomy" id="4792"/>
    <lineage>
        <taxon>Eukaryota</taxon>
        <taxon>Sar</taxon>
        <taxon>Stramenopiles</taxon>
        <taxon>Oomycota</taxon>
        <taxon>Peronosporomycetes</taxon>
        <taxon>Peronosporales</taxon>
        <taxon>Peronosporaceae</taxon>
        <taxon>Phytophthora</taxon>
    </lineage>
</organism>